<comment type="caution">
    <text evidence="2">The sequence shown here is derived from an EMBL/GenBank/DDBJ whole genome shotgun (WGS) entry which is preliminary data.</text>
</comment>
<evidence type="ECO:0000256" key="1">
    <source>
        <dbReference type="SAM" id="MobiDB-lite"/>
    </source>
</evidence>
<protein>
    <submittedName>
        <fullName evidence="2">Uncharacterized protein</fullName>
    </submittedName>
</protein>
<dbReference type="EMBL" id="BFEA01001015">
    <property type="protein sequence ID" value="GBG92199.1"/>
    <property type="molecule type" value="Genomic_DNA"/>
</dbReference>
<dbReference type="Gramene" id="GBG92199">
    <property type="protein sequence ID" value="GBG92199"/>
    <property type="gene ID" value="CBR_g54644"/>
</dbReference>
<evidence type="ECO:0000313" key="2">
    <source>
        <dbReference type="EMBL" id="GBG92199.1"/>
    </source>
</evidence>
<accession>A0A388MCK6</accession>
<dbReference type="AlphaFoldDB" id="A0A388MCK6"/>
<evidence type="ECO:0000313" key="3">
    <source>
        <dbReference type="Proteomes" id="UP000265515"/>
    </source>
</evidence>
<gene>
    <name evidence="2" type="ORF">CBR_g54644</name>
</gene>
<feature type="compositionally biased region" description="Basic and acidic residues" evidence="1">
    <location>
        <begin position="453"/>
        <end position="465"/>
    </location>
</feature>
<feature type="region of interest" description="Disordered" evidence="1">
    <location>
        <begin position="274"/>
        <end position="333"/>
    </location>
</feature>
<feature type="compositionally biased region" description="Polar residues" evidence="1">
    <location>
        <begin position="285"/>
        <end position="304"/>
    </location>
</feature>
<dbReference type="Proteomes" id="UP000265515">
    <property type="component" value="Unassembled WGS sequence"/>
</dbReference>
<sequence length="583" mass="64727">MEVEPSRQGERDGRAQVPGDYRLEEDRVREMIRACFEEGILPTNIDPGEMEVSGREVKFTLNSSLDEIKIKWLKERMVTVIFRDGARFLPKKVKEDVIRAYEDVWIRDEVFGEEFKRGRIKIESPNVVSYIPRAQDITDWMLQKKSDFIDLAGTTYRTEFKPWLTSAEIRDWRQLLDQNAFWVVAVGIPLDEMRFIHVHVEKAIGKVLKQHKPESDDTDPKLVNLRFDINPACKDNMKDKFSIQTCQGDVLEVRLAGPDSDWCKRCRSFFHTESTCRRPGRRGQGATNLNQPQVSTSDSRQPRPSYNGDLRAPGAATQQAGQPSGDPLNVPVSSAVRTNPMFSPAGVQGQHMAEARQFQGLTQGNVSALDTSWADYFRSLPPHPYMVPQAGAGTGSYQVGLSPSMANLHAFTPWSSAGMPQGGLHGNRDGMLMQVPSNVSFGAAPSGSGGGRLRGELPGKERRISDGGVEIQVDLQAEGSDSSTGSQATPSAVGQLEQLEADGLRLFPLSWLYEGRKPELRRIRVSPSVSAEFLSDINMKLGRDKKLDSPFMKRVLTEEWAPLVPLDASEIQATGTVAPDGQA</sequence>
<name>A0A388MCK6_CHABU</name>
<proteinExistence type="predicted"/>
<feature type="compositionally biased region" description="Low complexity" evidence="1">
    <location>
        <begin position="312"/>
        <end position="323"/>
    </location>
</feature>
<keyword evidence="3" id="KW-1185">Reference proteome</keyword>
<reference evidence="2 3" key="1">
    <citation type="journal article" date="2018" name="Cell">
        <title>The Chara Genome: Secondary Complexity and Implications for Plant Terrestrialization.</title>
        <authorList>
            <person name="Nishiyama T."/>
            <person name="Sakayama H."/>
            <person name="Vries J.D."/>
            <person name="Buschmann H."/>
            <person name="Saint-Marcoux D."/>
            <person name="Ullrich K.K."/>
            <person name="Haas F.B."/>
            <person name="Vanderstraeten L."/>
            <person name="Becker D."/>
            <person name="Lang D."/>
            <person name="Vosolsobe S."/>
            <person name="Rombauts S."/>
            <person name="Wilhelmsson P.K.I."/>
            <person name="Janitza P."/>
            <person name="Kern R."/>
            <person name="Heyl A."/>
            <person name="Rumpler F."/>
            <person name="Villalobos L.I.A.C."/>
            <person name="Clay J.M."/>
            <person name="Skokan R."/>
            <person name="Toyoda A."/>
            <person name="Suzuki Y."/>
            <person name="Kagoshima H."/>
            <person name="Schijlen E."/>
            <person name="Tajeshwar N."/>
            <person name="Catarino B."/>
            <person name="Hetherington A.J."/>
            <person name="Saltykova A."/>
            <person name="Bonnot C."/>
            <person name="Breuninger H."/>
            <person name="Symeonidi A."/>
            <person name="Radhakrishnan G.V."/>
            <person name="Van Nieuwerburgh F."/>
            <person name="Deforce D."/>
            <person name="Chang C."/>
            <person name="Karol K.G."/>
            <person name="Hedrich R."/>
            <person name="Ulvskov P."/>
            <person name="Glockner G."/>
            <person name="Delwiche C.F."/>
            <person name="Petrasek J."/>
            <person name="Van de Peer Y."/>
            <person name="Friml J."/>
            <person name="Beilby M."/>
            <person name="Dolan L."/>
            <person name="Kohara Y."/>
            <person name="Sugano S."/>
            <person name="Fujiyama A."/>
            <person name="Delaux P.-M."/>
            <person name="Quint M."/>
            <person name="TheiBen G."/>
            <person name="Hagemann M."/>
            <person name="Harholt J."/>
            <person name="Dunand C."/>
            <person name="Zachgo S."/>
            <person name="Langdale J."/>
            <person name="Maumus F."/>
            <person name="Straeten D.V.D."/>
            <person name="Gould S.B."/>
            <person name="Rensing S.A."/>
        </authorList>
    </citation>
    <scope>NUCLEOTIDE SEQUENCE [LARGE SCALE GENOMIC DNA]</scope>
    <source>
        <strain evidence="2 3">S276</strain>
    </source>
</reference>
<feature type="region of interest" description="Disordered" evidence="1">
    <location>
        <begin position="441"/>
        <end position="466"/>
    </location>
</feature>
<organism evidence="2 3">
    <name type="scientific">Chara braunii</name>
    <name type="common">Braun's stonewort</name>
    <dbReference type="NCBI Taxonomy" id="69332"/>
    <lineage>
        <taxon>Eukaryota</taxon>
        <taxon>Viridiplantae</taxon>
        <taxon>Streptophyta</taxon>
        <taxon>Charophyceae</taxon>
        <taxon>Charales</taxon>
        <taxon>Characeae</taxon>
        <taxon>Chara</taxon>
    </lineage>
</organism>